<dbReference type="GO" id="GO:1900745">
    <property type="term" value="P:positive regulation of p38MAPK cascade"/>
    <property type="evidence" value="ECO:0007669"/>
    <property type="project" value="InterPro"/>
</dbReference>
<dbReference type="InterPro" id="IPR042315">
    <property type="entry name" value="RELL1"/>
</dbReference>
<comment type="caution">
    <text evidence="10">The sequence shown here is derived from an EMBL/GenBank/DDBJ whole genome shotgun (WGS) entry which is preliminary data.</text>
</comment>
<feature type="compositionally biased region" description="Low complexity" evidence="7">
    <location>
        <begin position="280"/>
        <end position="292"/>
    </location>
</feature>
<evidence type="ECO:0000313" key="11">
    <source>
        <dbReference type="Proteomes" id="UP000727407"/>
    </source>
</evidence>
<dbReference type="Pfam" id="PF12606">
    <property type="entry name" value="RELT"/>
    <property type="match status" value="1"/>
</dbReference>
<name>A0A8J4X2W8_CLAMG</name>
<dbReference type="GO" id="GO:0005886">
    <property type="term" value="C:plasma membrane"/>
    <property type="evidence" value="ECO:0007669"/>
    <property type="project" value="UniProtKB-SubCell"/>
</dbReference>
<accession>A0A8J4X2W8</accession>
<evidence type="ECO:0000256" key="3">
    <source>
        <dbReference type="ARBA" id="ARBA00022475"/>
    </source>
</evidence>
<sequence>MTANEEQEMELEALRSIYEGDDCFKELSPVSFQFRIGDLNEAKSFLMDISWTETYPETAPHISLDAFFNNRISAETKQLIISKLHEQVEANLGSAMMYTLFEWAKENQETLMENHQPVVSAVTLTSNSDVNNPVSVGKKKEKKEQLTKAQKRKMIGRTENKTGEHVSHHEYIAFGLVPVFFILGLLGMFICHILKKKGYRCTTDAEDPDEPEAEEENNLEDKDMNDAYSEGNTDTVGQIVHFIMSNEANTDALKAMVAQNSMDSDGAPITPTTPGPTTPVSPATPVSPVSPGAPAAAAKHTCNHLHTIGGVVGHNNMCNRCNQKKWPLVRRGSNRKLERRAHAGEVTVLAVGRFRVTKTDPRPARERRSLLITEPNGSVPATPLKTEPASPNSSTDAQPK</sequence>
<protein>
    <submittedName>
        <fullName evidence="10">RELT-like protein 1 isoform X1</fullName>
    </submittedName>
</protein>
<feature type="transmembrane region" description="Helical" evidence="8">
    <location>
        <begin position="171"/>
        <end position="194"/>
    </location>
</feature>
<evidence type="ECO:0000256" key="8">
    <source>
        <dbReference type="SAM" id="Phobius"/>
    </source>
</evidence>
<keyword evidence="3" id="KW-1003">Cell membrane</keyword>
<organism evidence="10 11">
    <name type="scientific">Clarias magur</name>
    <name type="common">Asian catfish</name>
    <name type="synonym">Macropteronotus magur</name>
    <dbReference type="NCBI Taxonomy" id="1594786"/>
    <lineage>
        <taxon>Eukaryota</taxon>
        <taxon>Metazoa</taxon>
        <taxon>Chordata</taxon>
        <taxon>Craniata</taxon>
        <taxon>Vertebrata</taxon>
        <taxon>Euteleostomi</taxon>
        <taxon>Actinopterygii</taxon>
        <taxon>Neopterygii</taxon>
        <taxon>Teleostei</taxon>
        <taxon>Ostariophysi</taxon>
        <taxon>Siluriformes</taxon>
        <taxon>Clariidae</taxon>
        <taxon>Clarias</taxon>
    </lineage>
</organism>
<comment type="similarity">
    <text evidence="2">Belongs to the RELT family.</text>
</comment>
<dbReference type="PROSITE" id="PS50908">
    <property type="entry name" value="RWD"/>
    <property type="match status" value="1"/>
</dbReference>
<feature type="region of interest" description="Disordered" evidence="7">
    <location>
        <begin position="264"/>
        <end position="292"/>
    </location>
</feature>
<dbReference type="InterPro" id="IPR022248">
    <property type="entry name" value="TNF_rcpt_RELT"/>
</dbReference>
<feature type="region of interest" description="Disordered" evidence="7">
    <location>
        <begin position="130"/>
        <end position="152"/>
    </location>
</feature>
<dbReference type="Pfam" id="PF05773">
    <property type="entry name" value="RWD"/>
    <property type="match status" value="1"/>
</dbReference>
<feature type="compositionally biased region" description="Acidic residues" evidence="7">
    <location>
        <begin position="204"/>
        <end position="218"/>
    </location>
</feature>
<keyword evidence="11" id="KW-1185">Reference proteome</keyword>
<gene>
    <name evidence="10" type="primary">rell1</name>
    <name evidence="10" type="ORF">DAT39_007834</name>
</gene>
<evidence type="ECO:0000313" key="10">
    <source>
        <dbReference type="EMBL" id="KAF5902492.1"/>
    </source>
</evidence>
<comment type="subcellular location">
    <subcellularLocation>
        <location evidence="1">Cell membrane</location>
        <topology evidence="1">Single-pass membrane protein</topology>
    </subcellularLocation>
</comment>
<evidence type="ECO:0000256" key="2">
    <source>
        <dbReference type="ARBA" id="ARBA00008688"/>
    </source>
</evidence>
<keyword evidence="6 8" id="KW-0472">Membrane</keyword>
<dbReference type="PANTHER" id="PTHR31037">
    <property type="entry name" value="RELT-LIKE PROTEIN 1-RELATED"/>
    <property type="match status" value="1"/>
</dbReference>
<evidence type="ECO:0000256" key="6">
    <source>
        <dbReference type="ARBA" id="ARBA00023136"/>
    </source>
</evidence>
<dbReference type="EMBL" id="QNUK01000089">
    <property type="protein sequence ID" value="KAF5902492.1"/>
    <property type="molecule type" value="Genomic_DNA"/>
</dbReference>
<dbReference type="SUPFAM" id="SSF54495">
    <property type="entry name" value="UBC-like"/>
    <property type="match status" value="1"/>
</dbReference>
<dbReference type="CDD" id="cd23817">
    <property type="entry name" value="RWD-RWDD4"/>
    <property type="match status" value="1"/>
</dbReference>
<feature type="region of interest" description="Disordered" evidence="7">
    <location>
        <begin position="202"/>
        <end position="221"/>
    </location>
</feature>
<keyword evidence="5 8" id="KW-1133">Transmembrane helix</keyword>
<dbReference type="AlphaFoldDB" id="A0A8J4X2W8"/>
<evidence type="ECO:0000256" key="4">
    <source>
        <dbReference type="ARBA" id="ARBA00022692"/>
    </source>
</evidence>
<keyword evidence="4 8" id="KW-0812">Transmembrane</keyword>
<evidence type="ECO:0000259" key="9">
    <source>
        <dbReference type="PROSITE" id="PS50908"/>
    </source>
</evidence>
<evidence type="ECO:0000256" key="5">
    <source>
        <dbReference type="ARBA" id="ARBA00022989"/>
    </source>
</evidence>
<feature type="region of interest" description="Disordered" evidence="7">
    <location>
        <begin position="359"/>
        <end position="400"/>
    </location>
</feature>
<dbReference type="PANTHER" id="PTHR31037:SF1">
    <property type="entry name" value="RELT-LIKE PROTEIN 1"/>
    <property type="match status" value="1"/>
</dbReference>
<feature type="non-terminal residue" evidence="10">
    <location>
        <position position="1"/>
    </location>
</feature>
<feature type="compositionally biased region" description="Basic and acidic residues" evidence="7">
    <location>
        <begin position="359"/>
        <end position="369"/>
    </location>
</feature>
<evidence type="ECO:0000256" key="7">
    <source>
        <dbReference type="SAM" id="MobiDB-lite"/>
    </source>
</evidence>
<dbReference type="OrthoDB" id="10045773at2759"/>
<reference evidence="10" key="1">
    <citation type="submission" date="2020-07" db="EMBL/GenBank/DDBJ databases">
        <title>Clarias magur genome sequencing, assembly and annotation.</title>
        <authorList>
            <person name="Kushwaha B."/>
            <person name="Kumar R."/>
            <person name="Das P."/>
            <person name="Joshi C.G."/>
            <person name="Kumar D."/>
            <person name="Nagpure N.S."/>
            <person name="Pandey M."/>
            <person name="Agarwal S."/>
            <person name="Srivastava S."/>
            <person name="Singh M."/>
            <person name="Sahoo L."/>
            <person name="Jayasankar P."/>
            <person name="Meher P.K."/>
            <person name="Koringa P.G."/>
            <person name="Iquebal M.A."/>
            <person name="Das S.P."/>
            <person name="Bit A."/>
            <person name="Patnaik S."/>
            <person name="Patel N."/>
            <person name="Shah T.M."/>
            <person name="Hinsu A."/>
            <person name="Jena J.K."/>
        </authorList>
    </citation>
    <scope>NUCLEOTIDE SEQUENCE</scope>
    <source>
        <strain evidence="10">CIFAMagur01</strain>
        <tissue evidence="10">Testis</tissue>
    </source>
</reference>
<feature type="domain" description="RWD" evidence="9">
    <location>
        <begin position="9"/>
        <end position="111"/>
    </location>
</feature>
<dbReference type="InterPro" id="IPR016135">
    <property type="entry name" value="UBQ-conjugating_enzyme/RWD"/>
</dbReference>
<proteinExistence type="inferred from homology"/>
<dbReference type="InterPro" id="IPR006575">
    <property type="entry name" value="RWD_dom"/>
</dbReference>
<dbReference type="Gene3D" id="3.10.110.10">
    <property type="entry name" value="Ubiquitin Conjugating Enzyme"/>
    <property type="match status" value="1"/>
</dbReference>
<feature type="compositionally biased region" description="Polar residues" evidence="7">
    <location>
        <begin position="389"/>
        <end position="400"/>
    </location>
</feature>
<evidence type="ECO:0000256" key="1">
    <source>
        <dbReference type="ARBA" id="ARBA00004162"/>
    </source>
</evidence>
<dbReference type="SMART" id="SM00591">
    <property type="entry name" value="RWD"/>
    <property type="match status" value="1"/>
</dbReference>
<dbReference type="Proteomes" id="UP000727407">
    <property type="component" value="Unassembled WGS sequence"/>
</dbReference>